<dbReference type="EMBL" id="NIAY01000094">
    <property type="protein sequence ID" value="PAB29804.1"/>
    <property type="molecule type" value="Genomic_DNA"/>
</dbReference>
<proteinExistence type="predicted"/>
<evidence type="ECO:0000313" key="1">
    <source>
        <dbReference type="EMBL" id="PAB29804.1"/>
    </source>
</evidence>
<evidence type="ECO:0008006" key="3">
    <source>
        <dbReference type="Google" id="ProtNLM"/>
    </source>
</evidence>
<dbReference type="Proteomes" id="UP000216306">
    <property type="component" value="Unassembled WGS sequence"/>
</dbReference>
<dbReference type="AlphaFoldDB" id="A0AB73S0K5"/>
<dbReference type="Pfam" id="PF12266">
    <property type="entry name" value="DUF3613"/>
    <property type="match status" value="1"/>
</dbReference>
<evidence type="ECO:0000313" key="2">
    <source>
        <dbReference type="Proteomes" id="UP000216306"/>
    </source>
</evidence>
<sequence>MVSSAWAASDEQSPYAQKQTETWLQLQASGKAASPTLQINTAAERDLSLQRWLETYKYKIPEYYEQEASGKFSAGSK</sequence>
<comment type="caution">
    <text evidence="1">The sequence shown here is derived from an EMBL/GenBank/DDBJ whole genome shotgun (WGS) entry which is preliminary data.</text>
</comment>
<name>A0AB73S0K5_PSESS</name>
<accession>A0AB73S0K5</accession>
<protein>
    <recommendedName>
        <fullName evidence="3">DUF3613 domain-containing protein</fullName>
    </recommendedName>
</protein>
<gene>
    <name evidence="1" type="ORF">CC205_18965</name>
</gene>
<reference evidence="1 2" key="1">
    <citation type="submission" date="2017-05" db="EMBL/GenBank/DDBJ databases">
        <title>Comparative genomic of Pseudomonas savastanoi pathovars.</title>
        <authorList>
            <person name="Pintado A."/>
            <person name="Moreno-Perez A."/>
            <person name="Caballo-Ponce E."/>
            <person name="Murillo J."/>
            <person name="Bardaji L."/>
            <person name="Cerboneschi M."/>
            <person name="Rodriguez-Palenzuela P."/>
            <person name="Ramos C."/>
            <person name="Tegli S."/>
        </authorList>
    </citation>
    <scope>NUCLEOTIDE SEQUENCE [LARGE SCALE GENOMIC DNA]</scope>
    <source>
        <strain evidence="1 2">ESC 23</strain>
    </source>
</reference>
<dbReference type="InterPro" id="IPR022053">
    <property type="entry name" value="DUF3613"/>
</dbReference>
<organism evidence="1 2">
    <name type="scientific">Pseudomonas savastanoi pv. nerii</name>
    <dbReference type="NCBI Taxonomy" id="360921"/>
    <lineage>
        <taxon>Bacteria</taxon>
        <taxon>Pseudomonadati</taxon>
        <taxon>Pseudomonadota</taxon>
        <taxon>Gammaproteobacteria</taxon>
        <taxon>Pseudomonadales</taxon>
        <taxon>Pseudomonadaceae</taxon>
        <taxon>Pseudomonas</taxon>
    </lineage>
</organism>